<sequence>MEPDGPLISGRDFCPDSDIGSKLIQYADLHTDPCTGFTLLFPLKSYGEEGVGGKIHQSHAPLADDFELKVKLPRGHFTFAVQEAMLFPTSASECPTRSPILAPSMSAATSRSHISELLELWVCIEPALKLGQRSVVIQLDLVVGRGAKDDACMVHI</sequence>
<protein>
    <submittedName>
        <fullName evidence="1">Uncharacterized protein</fullName>
    </submittedName>
</protein>
<dbReference type="AlphaFoldDB" id="A0A9N9VKT4"/>
<evidence type="ECO:0000313" key="2">
    <source>
        <dbReference type="Proteomes" id="UP000696573"/>
    </source>
</evidence>
<accession>A0A9N9VKT4</accession>
<comment type="caution">
    <text evidence="1">The sequence shown here is derived from an EMBL/GenBank/DDBJ whole genome shotgun (WGS) entry which is preliminary data.</text>
</comment>
<organism evidence="1 2">
    <name type="scientific">Clonostachys rhizophaga</name>
    <dbReference type="NCBI Taxonomy" id="160324"/>
    <lineage>
        <taxon>Eukaryota</taxon>
        <taxon>Fungi</taxon>
        <taxon>Dikarya</taxon>
        <taxon>Ascomycota</taxon>
        <taxon>Pezizomycotina</taxon>
        <taxon>Sordariomycetes</taxon>
        <taxon>Hypocreomycetidae</taxon>
        <taxon>Hypocreales</taxon>
        <taxon>Bionectriaceae</taxon>
        <taxon>Clonostachys</taxon>
    </lineage>
</organism>
<gene>
    <name evidence="1" type="ORF">CRHIZ90672A_00015778</name>
</gene>
<name>A0A9N9VKT4_9HYPO</name>
<keyword evidence="2" id="KW-1185">Reference proteome</keyword>
<evidence type="ECO:0000313" key="1">
    <source>
        <dbReference type="EMBL" id="CAH0025244.1"/>
    </source>
</evidence>
<dbReference type="EMBL" id="CABFNQ020000709">
    <property type="protein sequence ID" value="CAH0025244.1"/>
    <property type="molecule type" value="Genomic_DNA"/>
</dbReference>
<dbReference type="OrthoDB" id="6513042at2759"/>
<proteinExistence type="predicted"/>
<dbReference type="Proteomes" id="UP000696573">
    <property type="component" value="Unassembled WGS sequence"/>
</dbReference>
<reference evidence="1" key="1">
    <citation type="submission" date="2021-10" db="EMBL/GenBank/DDBJ databases">
        <authorList>
            <person name="Piombo E."/>
        </authorList>
    </citation>
    <scope>NUCLEOTIDE SEQUENCE</scope>
</reference>